<sequence length="153" mass="18234">MRCHSTNRQLKWFKITKNRLKLELGLPFSTFRQSNQIVFGIYEVKLKTVKWNGSEETGELNATQKNVKRLKTKLGKQTQNQNMKRKSSVTQTYKMIMNWRILHLQTRSTFINYVQKAVKMLSSKQWQMLRSFKLIIANLRIQKVFRTGTSCWN</sequence>
<dbReference type="EMBL" id="CAXDID020000037">
    <property type="protein sequence ID" value="CAL5997749.1"/>
    <property type="molecule type" value="Genomic_DNA"/>
</dbReference>
<protein>
    <submittedName>
        <fullName evidence="1">Hypothetical_protein</fullName>
    </submittedName>
</protein>
<proteinExistence type="predicted"/>
<evidence type="ECO:0000313" key="1">
    <source>
        <dbReference type="EMBL" id="CAL5997749.1"/>
    </source>
</evidence>
<name>A0ABP1HME3_9EUKA</name>
<accession>A0ABP1HME3</accession>
<organism evidence="1 2">
    <name type="scientific">Hexamita inflata</name>
    <dbReference type="NCBI Taxonomy" id="28002"/>
    <lineage>
        <taxon>Eukaryota</taxon>
        <taxon>Metamonada</taxon>
        <taxon>Diplomonadida</taxon>
        <taxon>Hexamitidae</taxon>
        <taxon>Hexamitinae</taxon>
        <taxon>Hexamita</taxon>
    </lineage>
</organism>
<comment type="caution">
    <text evidence="1">The sequence shown here is derived from an EMBL/GenBank/DDBJ whole genome shotgun (WGS) entry which is preliminary data.</text>
</comment>
<evidence type="ECO:0000313" key="2">
    <source>
        <dbReference type="Proteomes" id="UP001642409"/>
    </source>
</evidence>
<dbReference type="Proteomes" id="UP001642409">
    <property type="component" value="Unassembled WGS sequence"/>
</dbReference>
<keyword evidence="2" id="KW-1185">Reference proteome</keyword>
<reference evidence="1 2" key="1">
    <citation type="submission" date="2024-07" db="EMBL/GenBank/DDBJ databases">
        <authorList>
            <person name="Akdeniz Z."/>
        </authorList>
    </citation>
    <scope>NUCLEOTIDE SEQUENCE [LARGE SCALE GENOMIC DNA]</scope>
</reference>
<gene>
    <name evidence="1" type="ORF">HINF_LOCUS15397</name>
</gene>